<protein>
    <submittedName>
        <fullName evidence="1">Uncharacterized protein</fullName>
    </submittedName>
</protein>
<dbReference type="Proteomes" id="UP000828941">
    <property type="component" value="Chromosome 4"/>
</dbReference>
<evidence type="ECO:0000313" key="1">
    <source>
        <dbReference type="EMBL" id="KAI4347751.1"/>
    </source>
</evidence>
<comment type="caution">
    <text evidence="1">The sequence shown here is derived from an EMBL/GenBank/DDBJ whole genome shotgun (WGS) entry which is preliminary data.</text>
</comment>
<name>A0ACB9PH28_BAUVA</name>
<accession>A0ACB9PH28</accession>
<evidence type="ECO:0000313" key="2">
    <source>
        <dbReference type="Proteomes" id="UP000828941"/>
    </source>
</evidence>
<dbReference type="EMBL" id="CM039429">
    <property type="protein sequence ID" value="KAI4347751.1"/>
    <property type="molecule type" value="Genomic_DNA"/>
</dbReference>
<organism evidence="1 2">
    <name type="scientific">Bauhinia variegata</name>
    <name type="common">Purple orchid tree</name>
    <name type="synonym">Phanera variegata</name>
    <dbReference type="NCBI Taxonomy" id="167791"/>
    <lineage>
        <taxon>Eukaryota</taxon>
        <taxon>Viridiplantae</taxon>
        <taxon>Streptophyta</taxon>
        <taxon>Embryophyta</taxon>
        <taxon>Tracheophyta</taxon>
        <taxon>Spermatophyta</taxon>
        <taxon>Magnoliopsida</taxon>
        <taxon>eudicotyledons</taxon>
        <taxon>Gunneridae</taxon>
        <taxon>Pentapetalae</taxon>
        <taxon>rosids</taxon>
        <taxon>fabids</taxon>
        <taxon>Fabales</taxon>
        <taxon>Fabaceae</taxon>
        <taxon>Cercidoideae</taxon>
        <taxon>Cercideae</taxon>
        <taxon>Bauhiniinae</taxon>
        <taxon>Bauhinia</taxon>
    </lineage>
</organism>
<keyword evidence="2" id="KW-1185">Reference proteome</keyword>
<proteinExistence type="predicted"/>
<reference evidence="1 2" key="1">
    <citation type="journal article" date="2022" name="DNA Res.">
        <title>Chromosomal-level genome assembly of the orchid tree Bauhinia variegata (Leguminosae; Cercidoideae) supports the allotetraploid origin hypothesis of Bauhinia.</title>
        <authorList>
            <person name="Zhong Y."/>
            <person name="Chen Y."/>
            <person name="Zheng D."/>
            <person name="Pang J."/>
            <person name="Liu Y."/>
            <person name="Luo S."/>
            <person name="Meng S."/>
            <person name="Qian L."/>
            <person name="Wei D."/>
            <person name="Dai S."/>
            <person name="Zhou R."/>
        </authorList>
    </citation>
    <scope>NUCLEOTIDE SEQUENCE [LARGE SCALE GENOMIC DNA]</scope>
    <source>
        <strain evidence="1">BV-YZ2020</strain>
    </source>
</reference>
<sequence>MAIFDPSFDDFNSDIISNIEDLNCEDLEKESSGSRSFLDQPPCVPQDSVEDLEWYPNFTDDLISLTCLEFLNKPHEKTKTKNDVVLAPNMGYEDGEQPRQQTGSYVVLVYQDGATSFWKKPRKQSGVCRSAWLKLAADFKNVENVQGKKKCSHCMIEETPLWRNGPLGPRTLCNACGVRYKSGRLLAEYRPAASPTFDGRKHSNFHRRIIKKKMASN</sequence>
<gene>
    <name evidence="1" type="ORF">L6164_008534</name>
</gene>